<evidence type="ECO:0000313" key="2">
    <source>
        <dbReference type="RefSeq" id="XP_016500876.2"/>
    </source>
</evidence>
<organism evidence="1 2">
    <name type="scientific">Nicotiana tabacum</name>
    <name type="common">Common tobacco</name>
    <dbReference type="NCBI Taxonomy" id="4097"/>
    <lineage>
        <taxon>Eukaryota</taxon>
        <taxon>Viridiplantae</taxon>
        <taxon>Streptophyta</taxon>
        <taxon>Embryophyta</taxon>
        <taxon>Tracheophyta</taxon>
        <taxon>Spermatophyta</taxon>
        <taxon>Magnoliopsida</taxon>
        <taxon>eudicotyledons</taxon>
        <taxon>Gunneridae</taxon>
        <taxon>Pentapetalae</taxon>
        <taxon>asterids</taxon>
        <taxon>lamiids</taxon>
        <taxon>Solanales</taxon>
        <taxon>Solanaceae</taxon>
        <taxon>Nicotianoideae</taxon>
        <taxon>Nicotianeae</taxon>
        <taxon>Nicotiana</taxon>
    </lineage>
</organism>
<dbReference type="Proteomes" id="UP000790787">
    <property type="component" value="Chromosome 18"/>
</dbReference>
<dbReference type="InterPro" id="IPR046960">
    <property type="entry name" value="PPR_At4g14850-like_plant"/>
</dbReference>
<dbReference type="Pfam" id="PF13041">
    <property type="entry name" value="PPR_2"/>
    <property type="match status" value="1"/>
</dbReference>
<dbReference type="InterPro" id="IPR046848">
    <property type="entry name" value="E_motif"/>
</dbReference>
<sequence length="708" mass="79430">MFLTSNVHHALLHVSAFSLSQVTSQRLFSVEYAVKLLKKLADDGNFKLGKVVHALLVVSSHASEDHIIQNNCLINLYSRCGQLAVARRVFDRLSQRNVVSWSILMAGYLHNGYAWEVTNLFKDMISVDKIFPNEYVLSTVLSSCSSGRLLHEGQQCHALVLKSGLVFHQYVKNALLSLYTMSSDMEGVLETLKSVPGLDMITYNSVLKGFLDHGYTSEALDVFSRMLADGSAGDSVSYVNIFGLCARLKDLKLGKQVHCRMLKSGLQLDVFLSSAIMDMYGKCGEISGARYIFDSYPNHNVVSWTAILAANFQNECFEEALKLFLRMEFQDVVPNEYTFAVLLNSCAGLSALGCGKTLHARVEKTGHGAFVVVGNALINMYFRSGHIEAARALFSNMISRDTVTWNMTISGFSHHGLGEEALFVFQHMLAAEEKPNYVTFVGVLLACGHLGRIEEGFYYLQHLMRDIGLEPGLEHYTCVVGLLGKAGKLDEAENFMRSTPITWDVVAWRTLLNACNVHRNYDLGKRVAEHLLQLNPNDVGTYILLSNMHAKVKRWDGVAKIRKLLRERNIKKEPGLSWTEIRNETHVFVSDDTQHPETAQIHEKVRKLLADIKPLGYVPDTASVLHDVEQEQQEGYLSYHSEKLAVAYALMKTPSQAPIHVIKNLRICDDCHSALKLISKVTMRMIVVRDVNRFHSFQDGSCSCADYW</sequence>
<dbReference type="PROSITE" id="PS51375">
    <property type="entry name" value="PPR"/>
    <property type="match status" value="3"/>
</dbReference>
<dbReference type="FunFam" id="1.25.40.10:FF:000031">
    <property type="entry name" value="Pentatricopeptide repeat-containing protein mitochondrial"/>
    <property type="match status" value="1"/>
</dbReference>
<proteinExistence type="predicted"/>
<gene>
    <name evidence="2" type="primary">LOC107819294</name>
</gene>
<dbReference type="Pfam" id="PF20431">
    <property type="entry name" value="E_motif"/>
    <property type="match status" value="1"/>
</dbReference>
<keyword evidence="1" id="KW-1185">Reference proteome</keyword>
<name>A0A1S4CIQ9_TOBAC</name>
<dbReference type="OrthoDB" id="724816at2759"/>
<evidence type="ECO:0000313" key="1">
    <source>
        <dbReference type="Proteomes" id="UP000790787"/>
    </source>
</evidence>
<accession>A0A1S4CIQ9</accession>
<dbReference type="FunFam" id="1.25.40.10:FF:001060">
    <property type="entry name" value="Os05g0572900 protein"/>
    <property type="match status" value="1"/>
</dbReference>
<dbReference type="GO" id="GO:0003723">
    <property type="term" value="F:RNA binding"/>
    <property type="evidence" value="ECO:0007669"/>
    <property type="project" value="InterPro"/>
</dbReference>
<dbReference type="Pfam" id="PF01535">
    <property type="entry name" value="PPR"/>
    <property type="match status" value="6"/>
</dbReference>
<dbReference type="KEGG" id="nta:107819294"/>
<dbReference type="GO" id="GO:0008270">
    <property type="term" value="F:zinc ion binding"/>
    <property type="evidence" value="ECO:0007669"/>
    <property type="project" value="InterPro"/>
</dbReference>
<reference evidence="1" key="1">
    <citation type="journal article" date="2014" name="Nat. Commun.">
        <title>The tobacco genome sequence and its comparison with those of tomato and potato.</title>
        <authorList>
            <person name="Sierro N."/>
            <person name="Battey J.N."/>
            <person name="Ouadi S."/>
            <person name="Bakaher N."/>
            <person name="Bovet L."/>
            <person name="Willig A."/>
            <person name="Goepfert S."/>
            <person name="Peitsch M.C."/>
            <person name="Ivanov N.V."/>
        </authorList>
    </citation>
    <scope>NUCLEOTIDE SEQUENCE [LARGE SCALE GENOMIC DNA]</scope>
</reference>
<protein>
    <submittedName>
        <fullName evidence="2">LOW QUALITY PROTEIN: pentatricopeptide repeat-containing protein At5g39680</fullName>
    </submittedName>
</protein>
<dbReference type="OMA" id="GFYYFDQ"/>
<dbReference type="PANTHER" id="PTHR47926">
    <property type="entry name" value="PENTATRICOPEPTIDE REPEAT-CONTAINING PROTEIN"/>
    <property type="match status" value="1"/>
</dbReference>
<dbReference type="PaxDb" id="4097-A0A1S4CI43"/>
<dbReference type="FunFam" id="1.25.40.10:FF:000227">
    <property type="entry name" value="Pentatricopeptide repeat-containing protein At3g13880"/>
    <property type="match status" value="1"/>
</dbReference>
<dbReference type="GO" id="GO:0009451">
    <property type="term" value="P:RNA modification"/>
    <property type="evidence" value="ECO:0000318"/>
    <property type="project" value="GO_Central"/>
</dbReference>
<dbReference type="InterPro" id="IPR032867">
    <property type="entry name" value="DYW_dom"/>
</dbReference>
<dbReference type="Pfam" id="PF14432">
    <property type="entry name" value="DYW_deaminase"/>
    <property type="match status" value="1"/>
</dbReference>
<dbReference type="PANTHER" id="PTHR47926:SF385">
    <property type="entry name" value="DYW DOMAIN-CONTAINING PROTEIN"/>
    <property type="match status" value="1"/>
</dbReference>
<dbReference type="RefSeq" id="XP_016500876.2">
    <property type="nucleotide sequence ID" value="XM_016645390.2"/>
</dbReference>
<dbReference type="Gene3D" id="1.25.40.10">
    <property type="entry name" value="Tetratricopeptide repeat domain"/>
    <property type="match status" value="4"/>
</dbReference>
<reference evidence="2" key="2">
    <citation type="submission" date="2025-08" db="UniProtKB">
        <authorList>
            <consortium name="RefSeq"/>
        </authorList>
    </citation>
    <scope>IDENTIFICATION</scope>
    <source>
        <tissue evidence="2">Leaf</tissue>
    </source>
</reference>
<dbReference type="NCBIfam" id="TIGR00756">
    <property type="entry name" value="PPR"/>
    <property type="match status" value="4"/>
</dbReference>
<dbReference type="InterPro" id="IPR002885">
    <property type="entry name" value="PPR_rpt"/>
</dbReference>
<dbReference type="FunFam" id="1.25.40.10:FF:000285">
    <property type="entry name" value="Pentatricopeptide repeat-containing protein, chloroplastic"/>
    <property type="match status" value="1"/>
</dbReference>
<dbReference type="SUPFAM" id="SSF48452">
    <property type="entry name" value="TPR-like"/>
    <property type="match status" value="1"/>
</dbReference>
<dbReference type="InterPro" id="IPR011990">
    <property type="entry name" value="TPR-like_helical_dom_sf"/>
</dbReference>